<dbReference type="WBParaSite" id="PgR002_g276_t01">
    <property type="protein sequence ID" value="PgR002_g276_t01"/>
    <property type="gene ID" value="PgR002_g276"/>
</dbReference>
<dbReference type="SUPFAM" id="SSF82895">
    <property type="entry name" value="TSP-1 type 1 repeat"/>
    <property type="match status" value="1"/>
</dbReference>
<dbReference type="InterPro" id="IPR036383">
    <property type="entry name" value="TSP1_rpt_sf"/>
</dbReference>
<dbReference type="AlphaFoldDB" id="A0A915A9W0"/>
<dbReference type="PANTHER" id="PTHR22906:SF21">
    <property type="entry name" value="SEMA DOMAIN-CONTAINING PROTEIN"/>
    <property type="match status" value="1"/>
</dbReference>
<name>A0A915A9W0_PARUN</name>
<accession>A0A915A9W0</accession>
<dbReference type="SMART" id="SM00209">
    <property type="entry name" value="TSP1"/>
    <property type="match status" value="2"/>
</dbReference>
<dbReference type="PANTHER" id="PTHR22906">
    <property type="entry name" value="PROPERDIN"/>
    <property type="match status" value="1"/>
</dbReference>
<keyword evidence="3" id="KW-1185">Reference proteome</keyword>
<keyword evidence="1" id="KW-0677">Repeat</keyword>
<dbReference type="InterPro" id="IPR000884">
    <property type="entry name" value="TSP1_rpt"/>
</dbReference>
<dbReference type="Gene3D" id="2.20.100.10">
    <property type="entry name" value="Thrombospondin type-1 (TSP1) repeat"/>
    <property type="match status" value="2"/>
</dbReference>
<dbReference type="Proteomes" id="UP000887569">
    <property type="component" value="Unplaced"/>
</dbReference>
<dbReference type="Pfam" id="PF00090">
    <property type="entry name" value="TSP_1"/>
    <property type="match status" value="3"/>
</dbReference>
<organism evidence="3 4">
    <name type="scientific">Parascaris univalens</name>
    <name type="common">Nematode worm</name>
    <dbReference type="NCBI Taxonomy" id="6257"/>
    <lineage>
        <taxon>Eukaryota</taxon>
        <taxon>Metazoa</taxon>
        <taxon>Ecdysozoa</taxon>
        <taxon>Nematoda</taxon>
        <taxon>Chromadorea</taxon>
        <taxon>Rhabditida</taxon>
        <taxon>Spirurina</taxon>
        <taxon>Ascaridomorpha</taxon>
        <taxon>Ascaridoidea</taxon>
        <taxon>Ascarididae</taxon>
        <taxon>Parascaris</taxon>
    </lineage>
</organism>
<evidence type="ECO:0000313" key="4">
    <source>
        <dbReference type="WBParaSite" id="PgR002_g276_t01"/>
    </source>
</evidence>
<reference evidence="4" key="1">
    <citation type="submission" date="2022-11" db="UniProtKB">
        <authorList>
            <consortium name="WormBaseParasite"/>
        </authorList>
    </citation>
    <scope>IDENTIFICATION</scope>
</reference>
<keyword evidence="2" id="KW-1015">Disulfide bond</keyword>
<protein>
    <submittedName>
        <fullName evidence="4">Uncharacterized protein</fullName>
    </submittedName>
</protein>
<evidence type="ECO:0000256" key="1">
    <source>
        <dbReference type="ARBA" id="ARBA00022737"/>
    </source>
</evidence>
<proteinExistence type="predicted"/>
<evidence type="ECO:0000256" key="2">
    <source>
        <dbReference type="ARBA" id="ARBA00023157"/>
    </source>
</evidence>
<sequence>MLEVEAELFLGQDLGDVFLDARAVFSRTRATLSCNNEAVVNDPNDCPQSAITPVEVSQMSEWNEWSPCSASCGANGIQKRQRSCSSPADVGIQNSGIRQLIAAEKPVSPTITRPSYSIKRLSNISGSNEMLFKFEKTLKGVKETKYKRNRISHGRSSRKQRNTNIQNSITDECARNIEEVRKCDPLPSPCEEYSEWTEWVNVQYGLIGRNGVDAVHLVEVDNEVGFANVLRETNAKAKEHKLKRATHRSRVYEDLEVSVRFFFQQYTSQPTIVLQFDCLAEERAYLWGEWSDWLPCSETCGEGLAHNGPHGANGHYAELVRRARHAEENEHVTLGLYVLETQTWNVLVGPSRETESCEAICNIVARGVKIRNLEKSSGSENVATSTPNTVEVTLSRGVYDTWQAWQPCSVSCGGEFDRVVMEMIVPMMDLRLKLKYVMSKIVRKCRCGLNGINGRHVRHLVVMVDNLGIVNVKLRSYSSVMVLVTSNVHAGILLVSFYREARHPLLLDKDLLMDNGHHGANGHHVLQIVASDRKQGAICETALG</sequence>
<dbReference type="PROSITE" id="PS50092">
    <property type="entry name" value="TSP1"/>
    <property type="match status" value="1"/>
</dbReference>
<evidence type="ECO:0000313" key="3">
    <source>
        <dbReference type="Proteomes" id="UP000887569"/>
    </source>
</evidence>
<dbReference type="InterPro" id="IPR052065">
    <property type="entry name" value="Compl_asym_regulator"/>
</dbReference>